<keyword evidence="2" id="KW-1185">Reference proteome</keyword>
<dbReference type="GeneID" id="85323853"/>
<comment type="caution">
    <text evidence="1">The sequence shown here is derived from an EMBL/GenBank/DDBJ whole genome shotgun (WGS) entry which is preliminary data.</text>
</comment>
<evidence type="ECO:0000313" key="1">
    <source>
        <dbReference type="EMBL" id="KAK0703297.1"/>
    </source>
</evidence>
<dbReference type="EMBL" id="JAUIRO010000008">
    <property type="protein sequence ID" value="KAK0703297.1"/>
    <property type="molecule type" value="Genomic_DNA"/>
</dbReference>
<dbReference type="InterPro" id="IPR036188">
    <property type="entry name" value="FAD/NAD-bd_sf"/>
</dbReference>
<dbReference type="Gene3D" id="3.50.50.60">
    <property type="entry name" value="FAD/NAD(P)-binding domain"/>
    <property type="match status" value="1"/>
</dbReference>
<dbReference type="RefSeq" id="XP_060290156.1">
    <property type="nucleotide sequence ID" value="XM_060440583.1"/>
</dbReference>
<dbReference type="Pfam" id="PF13450">
    <property type="entry name" value="NAD_binding_8"/>
    <property type="match status" value="1"/>
</dbReference>
<organism evidence="1 2">
    <name type="scientific">Lasiosphaeria miniovina</name>
    <dbReference type="NCBI Taxonomy" id="1954250"/>
    <lineage>
        <taxon>Eukaryota</taxon>
        <taxon>Fungi</taxon>
        <taxon>Dikarya</taxon>
        <taxon>Ascomycota</taxon>
        <taxon>Pezizomycotina</taxon>
        <taxon>Sordariomycetes</taxon>
        <taxon>Sordariomycetidae</taxon>
        <taxon>Sordariales</taxon>
        <taxon>Lasiosphaeriaceae</taxon>
        <taxon>Lasiosphaeria</taxon>
    </lineage>
</organism>
<dbReference type="AlphaFoldDB" id="A0AA40DJQ8"/>
<name>A0AA40DJQ8_9PEZI</name>
<reference evidence="1" key="1">
    <citation type="submission" date="2023-06" db="EMBL/GenBank/DDBJ databases">
        <title>Genome-scale phylogeny and comparative genomics of the fungal order Sordariales.</title>
        <authorList>
            <consortium name="Lawrence Berkeley National Laboratory"/>
            <person name="Hensen N."/>
            <person name="Bonometti L."/>
            <person name="Westerberg I."/>
            <person name="Brannstrom I.O."/>
            <person name="Guillou S."/>
            <person name="Cros-Aarteil S."/>
            <person name="Calhoun S."/>
            <person name="Haridas S."/>
            <person name="Kuo A."/>
            <person name="Mondo S."/>
            <person name="Pangilinan J."/>
            <person name="Riley R."/>
            <person name="LaButti K."/>
            <person name="Andreopoulos B."/>
            <person name="Lipzen A."/>
            <person name="Chen C."/>
            <person name="Yanf M."/>
            <person name="Daum C."/>
            <person name="Ng V."/>
            <person name="Clum A."/>
            <person name="Steindorff A."/>
            <person name="Ohm R."/>
            <person name="Martin F."/>
            <person name="Silar P."/>
            <person name="Natvig D."/>
            <person name="Lalanne C."/>
            <person name="Gautier V."/>
            <person name="Ament-velasquez S.L."/>
            <person name="Kruys A."/>
            <person name="Hutchinson M.I."/>
            <person name="Powell A.J."/>
            <person name="Barry K."/>
            <person name="Miller A.N."/>
            <person name="Grigoriev I.V."/>
            <person name="Debuchy R."/>
            <person name="Gladieux P."/>
            <person name="Thoren M.H."/>
            <person name="Johannesson H."/>
        </authorList>
    </citation>
    <scope>NUCLEOTIDE SEQUENCE</scope>
    <source>
        <strain evidence="1">SMH2392-1A</strain>
    </source>
</reference>
<gene>
    <name evidence="1" type="ORF">B0T26DRAFT_680996</name>
</gene>
<dbReference type="SUPFAM" id="SSF51971">
    <property type="entry name" value="Nucleotide-binding domain"/>
    <property type="match status" value="1"/>
</dbReference>
<dbReference type="Proteomes" id="UP001172101">
    <property type="component" value="Unassembled WGS sequence"/>
</dbReference>
<evidence type="ECO:0000313" key="2">
    <source>
        <dbReference type="Proteomes" id="UP001172101"/>
    </source>
</evidence>
<proteinExistence type="predicted"/>
<protein>
    <submittedName>
        <fullName evidence="1">Uncharacterized protein</fullName>
    </submittedName>
</protein>
<sequence length="130" mass="14292">MRAVCAVWASDNAQQTRLVRVLDALYASVTAFEEIVKTMLLFLKAAPGQSQYEGLGHLDSGHSKPLNIVIIGAGIGGLTAAIRLRRSGHNVQIAVAHHRNPKLILRKMRLVQSWETGFFCEFDSAINHEA</sequence>
<accession>A0AA40DJQ8</accession>